<name>A0ACB0Z764_MELEN</name>
<evidence type="ECO:0000313" key="1">
    <source>
        <dbReference type="EMBL" id="CAK5074837.1"/>
    </source>
</evidence>
<keyword evidence="2" id="KW-1185">Reference proteome</keyword>
<evidence type="ECO:0000313" key="2">
    <source>
        <dbReference type="Proteomes" id="UP001497535"/>
    </source>
</evidence>
<protein>
    <submittedName>
        <fullName evidence="1">Uncharacterized protein</fullName>
    </submittedName>
</protein>
<proteinExistence type="predicted"/>
<accession>A0ACB0Z764</accession>
<organism evidence="1 2">
    <name type="scientific">Meloidogyne enterolobii</name>
    <name type="common">Root-knot nematode worm</name>
    <name type="synonym">Meloidogyne mayaguensis</name>
    <dbReference type="NCBI Taxonomy" id="390850"/>
    <lineage>
        <taxon>Eukaryota</taxon>
        <taxon>Metazoa</taxon>
        <taxon>Ecdysozoa</taxon>
        <taxon>Nematoda</taxon>
        <taxon>Chromadorea</taxon>
        <taxon>Rhabditida</taxon>
        <taxon>Tylenchina</taxon>
        <taxon>Tylenchomorpha</taxon>
        <taxon>Tylenchoidea</taxon>
        <taxon>Meloidogynidae</taxon>
        <taxon>Meloidogyninae</taxon>
        <taxon>Meloidogyne</taxon>
    </lineage>
</organism>
<reference evidence="1" key="1">
    <citation type="submission" date="2023-11" db="EMBL/GenBank/DDBJ databases">
        <authorList>
            <person name="Poullet M."/>
        </authorList>
    </citation>
    <scope>NUCLEOTIDE SEQUENCE</scope>
    <source>
        <strain evidence="1">E1834</strain>
    </source>
</reference>
<gene>
    <name evidence="1" type="ORF">MENTE1834_LOCUS21606</name>
</gene>
<sequence>MPNQDIVLQAIGNDGVVQRWVRRSYVRRLPLRRNFFEQDPDEGTSDNQQVVKMLDPLNTKIEELGYHILARVFQSLSILDRLRMEHVSRLFRSTAKMGWIGQRKIVVIPEEATIEGNKTYLFSGRAYFRLIMKRCCRYTLELVIYQLVPKDRLFKLLQLCFLLQHLCLDYLSPLSGSEFLEISERLPELKSLVVKNCRLHYKFARDFQRMLDGLQQLQVLSVVNCEGFDKLEIERLPSSLQILQLNYLDGSLDRQLRLIECL</sequence>
<dbReference type="Proteomes" id="UP001497535">
    <property type="component" value="Unassembled WGS sequence"/>
</dbReference>
<comment type="caution">
    <text evidence="1">The sequence shown here is derived from an EMBL/GenBank/DDBJ whole genome shotgun (WGS) entry which is preliminary data.</text>
</comment>
<dbReference type="EMBL" id="CAVMJV010000027">
    <property type="protein sequence ID" value="CAK5074837.1"/>
    <property type="molecule type" value="Genomic_DNA"/>
</dbReference>